<evidence type="ECO:0000259" key="7">
    <source>
        <dbReference type="Pfam" id="PF00155"/>
    </source>
</evidence>
<dbReference type="GO" id="GO:0006520">
    <property type="term" value="P:amino acid metabolic process"/>
    <property type="evidence" value="ECO:0007669"/>
    <property type="project" value="InterPro"/>
</dbReference>
<dbReference type="CDD" id="cd00609">
    <property type="entry name" value="AAT_like"/>
    <property type="match status" value="1"/>
</dbReference>
<protein>
    <recommendedName>
        <fullName evidence="6">Aminotransferase</fullName>
        <ecNumber evidence="6">2.6.1.-</ecNumber>
    </recommendedName>
</protein>
<keyword evidence="4 6" id="KW-0808">Transferase</keyword>
<dbReference type="Pfam" id="PF00155">
    <property type="entry name" value="Aminotran_1_2"/>
    <property type="match status" value="1"/>
</dbReference>
<reference evidence="8 9" key="1">
    <citation type="submission" date="2015-11" db="EMBL/GenBank/DDBJ databases">
        <authorList>
            <person name="Varghese N."/>
        </authorList>
    </citation>
    <scope>NUCLEOTIDE SEQUENCE [LARGE SCALE GENOMIC DNA]</scope>
    <source>
        <strain evidence="8 9">JGI-25</strain>
    </source>
</reference>
<dbReference type="EC" id="2.6.1.-" evidence="6"/>
<dbReference type="Gene3D" id="3.90.1150.10">
    <property type="entry name" value="Aspartate Aminotransferase, domain 1"/>
    <property type="match status" value="1"/>
</dbReference>
<gene>
    <name evidence="8" type="ORF">JGI25_01055</name>
</gene>
<evidence type="ECO:0000313" key="8">
    <source>
        <dbReference type="EMBL" id="CUT02374.1"/>
    </source>
</evidence>
<evidence type="ECO:0000256" key="1">
    <source>
        <dbReference type="ARBA" id="ARBA00001933"/>
    </source>
</evidence>
<comment type="cofactor">
    <cofactor evidence="1 6">
        <name>pyridoxal 5'-phosphate</name>
        <dbReference type="ChEBI" id="CHEBI:597326"/>
    </cofactor>
</comment>
<evidence type="ECO:0000256" key="3">
    <source>
        <dbReference type="ARBA" id="ARBA00022576"/>
    </source>
</evidence>
<dbReference type="InterPro" id="IPR050596">
    <property type="entry name" value="AspAT/PAT-like"/>
</dbReference>
<comment type="caution">
    <text evidence="8">The sequence shown here is derived from an EMBL/GenBank/DDBJ whole genome shotgun (WGS) entry which is preliminary data.</text>
</comment>
<name>A0A916LJQ8_KRYT1</name>
<accession>A0A916LJQ8</accession>
<keyword evidence="5" id="KW-0663">Pyridoxal phosphate</keyword>
<evidence type="ECO:0000256" key="4">
    <source>
        <dbReference type="ARBA" id="ARBA00022679"/>
    </source>
</evidence>
<comment type="similarity">
    <text evidence="2 6">Belongs to the class-I pyridoxal-phosphate-dependent aminotransferase family.</text>
</comment>
<dbReference type="FunFam" id="3.40.640.10:FF:000033">
    <property type="entry name" value="Aspartate aminotransferase"/>
    <property type="match status" value="1"/>
</dbReference>
<evidence type="ECO:0000313" key="9">
    <source>
        <dbReference type="Proteomes" id="UP000243105"/>
    </source>
</evidence>
<dbReference type="InterPro" id="IPR004839">
    <property type="entry name" value="Aminotransferase_I/II_large"/>
</dbReference>
<evidence type="ECO:0000256" key="2">
    <source>
        <dbReference type="ARBA" id="ARBA00007441"/>
    </source>
</evidence>
<dbReference type="PROSITE" id="PS00105">
    <property type="entry name" value="AA_TRANSFER_CLASS_1"/>
    <property type="match status" value="1"/>
</dbReference>
<keyword evidence="3 6" id="KW-0032">Aminotransferase</keyword>
<dbReference type="AlphaFoldDB" id="A0A916LJQ8"/>
<dbReference type="InterPro" id="IPR015421">
    <property type="entry name" value="PyrdxlP-dep_Trfase_major"/>
</dbReference>
<dbReference type="Gene3D" id="3.40.640.10">
    <property type="entry name" value="Type I PLP-dependent aspartate aminotransferase-like (Major domain)"/>
    <property type="match status" value="1"/>
</dbReference>
<proteinExistence type="inferred from homology"/>
<dbReference type="EMBL" id="CZVV01000066">
    <property type="protein sequence ID" value="CUT02374.1"/>
    <property type="molecule type" value="Genomic_DNA"/>
</dbReference>
<dbReference type="InterPro" id="IPR004838">
    <property type="entry name" value="NHTrfase_class1_PyrdxlP-BS"/>
</dbReference>
<organism evidence="8 9">
    <name type="scientific">Kryptobacter tengchongensis</name>
    <dbReference type="NCBI Taxonomy" id="1643429"/>
    <lineage>
        <taxon>Bacteria</taxon>
        <taxon>Pseudomonadati</taxon>
        <taxon>Candidatus Kryptoniota</taxon>
        <taxon>Candidatus Kryptobacter</taxon>
    </lineage>
</organism>
<dbReference type="GO" id="GO:0008483">
    <property type="term" value="F:transaminase activity"/>
    <property type="evidence" value="ECO:0007669"/>
    <property type="project" value="UniProtKB-KW"/>
</dbReference>
<feature type="domain" description="Aminotransferase class I/classII large" evidence="7">
    <location>
        <begin position="32"/>
        <end position="361"/>
    </location>
</feature>
<sequence>MPRLSEKILNLPESETLRISAIAKNMKAQGIDVVSLSAGEPDFPTPEHIKEAAIQAIKENFTKYTQNQGIPELINAIIEKFRRDNNIDYKPSEILVSNGAKHSIFNALQAICNPGDEVIIPAPYWVSYPAMVAVVDAKPVILKTDLRTNFKITPEQLREVITKKTKALIFNSPSNPTGAVYTEDEIKKIAEVVYEKNIFVISDEIYEKILYEGKHFSMASIKELKDLVITVNGVSKAYAMTGWRIGYLGANEEIVKLANKVQGQMTSNASSISQKAALAALTGTQEPVKRMVNEFKIRRDFICSELKQIPGIEILVPSGAFYVFPKVSAYYGKNYNGMVIKNSNDFCEFLLKEEKLAIIPGD</sequence>
<dbReference type="Proteomes" id="UP000243105">
    <property type="component" value="Unassembled WGS sequence"/>
</dbReference>
<dbReference type="GO" id="GO:0030170">
    <property type="term" value="F:pyridoxal phosphate binding"/>
    <property type="evidence" value="ECO:0007669"/>
    <property type="project" value="InterPro"/>
</dbReference>
<feature type="non-terminal residue" evidence="8">
    <location>
        <position position="362"/>
    </location>
</feature>
<dbReference type="SUPFAM" id="SSF53383">
    <property type="entry name" value="PLP-dependent transferases"/>
    <property type="match status" value="1"/>
</dbReference>
<evidence type="ECO:0000256" key="6">
    <source>
        <dbReference type="RuleBase" id="RU000481"/>
    </source>
</evidence>
<dbReference type="InterPro" id="IPR015422">
    <property type="entry name" value="PyrdxlP-dep_Trfase_small"/>
</dbReference>
<dbReference type="PANTHER" id="PTHR46383:SF1">
    <property type="entry name" value="ASPARTATE AMINOTRANSFERASE"/>
    <property type="match status" value="1"/>
</dbReference>
<dbReference type="InterPro" id="IPR015424">
    <property type="entry name" value="PyrdxlP-dep_Trfase"/>
</dbReference>
<evidence type="ECO:0000256" key="5">
    <source>
        <dbReference type="ARBA" id="ARBA00022898"/>
    </source>
</evidence>
<dbReference type="PANTHER" id="PTHR46383">
    <property type="entry name" value="ASPARTATE AMINOTRANSFERASE"/>
    <property type="match status" value="1"/>
</dbReference>